<dbReference type="GO" id="GO:0052621">
    <property type="term" value="F:diguanylate cyclase activity"/>
    <property type="evidence" value="ECO:0007669"/>
    <property type="project" value="UniProtKB-EC"/>
</dbReference>
<dbReference type="OrthoDB" id="9803824at2"/>
<dbReference type="RefSeq" id="WP_123087600.1">
    <property type="nucleotide sequence ID" value="NZ_RIBS01000003.1"/>
</dbReference>
<comment type="cofactor">
    <cofactor evidence="1">
        <name>Mg(2+)</name>
        <dbReference type="ChEBI" id="CHEBI:18420"/>
    </cofactor>
</comment>
<dbReference type="CDD" id="cd01949">
    <property type="entry name" value="GGDEF"/>
    <property type="match status" value="1"/>
</dbReference>
<dbReference type="SMART" id="SM00267">
    <property type="entry name" value="GGDEF"/>
    <property type="match status" value="1"/>
</dbReference>
<sequence length="365" mass="39926">MSPTPPPSDVGETRRQAALDAHALLDTLPERAFDDVAMLAALLTGAPAAGLALIDQQRLWFKARTGLRQQELTGAGGLIAHAQAAPRELLQIGQLVAGEHLDTLPLLVDGRALPCCIGVPLLADRQMLGLLLVFDTAPHTLSARQNDGLHRLVRQARQLLALRRCVLEQRNLLAEREAFGQRLEDARADMQRRHDQLAHEATHDPLTGLLNRAALDHLRSDPVSQEHFNAQPYALILLDIDHFKQVNDRHGHRLGDLALQAVAEAVNAAVRSSDLVVRYGGEELLVVLPHTRLDGAAEVAERIRRRVARVSSLPFALTVSLGVAAGDPARDQPEHVFERADQALYRAKTSGRDRVVVDDSPLFDG</sequence>
<dbReference type="AlphaFoldDB" id="A0A3M8SYT3"/>
<proteinExistence type="predicted"/>
<dbReference type="PANTHER" id="PTHR45138:SF24">
    <property type="entry name" value="DIGUANYLATE CYCLASE DGCC-RELATED"/>
    <property type="match status" value="1"/>
</dbReference>
<comment type="caution">
    <text evidence="4">The sequence shown here is derived from an EMBL/GenBank/DDBJ whole genome shotgun (WGS) entry which is preliminary data.</text>
</comment>
<feature type="domain" description="GGDEF" evidence="3">
    <location>
        <begin position="231"/>
        <end position="360"/>
    </location>
</feature>
<dbReference type="GO" id="GO:1902201">
    <property type="term" value="P:negative regulation of bacterial-type flagellum-dependent cell motility"/>
    <property type="evidence" value="ECO:0007669"/>
    <property type="project" value="TreeGrafter"/>
</dbReference>
<dbReference type="GO" id="GO:0043709">
    <property type="term" value="P:cell adhesion involved in single-species biofilm formation"/>
    <property type="evidence" value="ECO:0007669"/>
    <property type="project" value="TreeGrafter"/>
</dbReference>
<reference evidence="4 5" key="1">
    <citation type="submission" date="2018-11" db="EMBL/GenBank/DDBJ databases">
        <title>Lysobacter cryohumiis sp. nov., isolated from soil in the Tianshan Mountains, Xinjiang, China.</title>
        <authorList>
            <person name="Luo Y."/>
            <person name="Sheng H."/>
        </authorList>
    </citation>
    <scope>NUCLEOTIDE SEQUENCE [LARGE SCALE GENOMIC DNA]</scope>
    <source>
        <strain evidence="4 5">ZS60</strain>
    </source>
</reference>
<dbReference type="InterPro" id="IPR029016">
    <property type="entry name" value="GAF-like_dom_sf"/>
</dbReference>
<dbReference type="SUPFAM" id="SSF55073">
    <property type="entry name" value="Nucleotide cyclase"/>
    <property type="match status" value="1"/>
</dbReference>
<gene>
    <name evidence="4" type="ORF">EER27_08545</name>
</gene>
<dbReference type="Gene3D" id="3.30.450.40">
    <property type="match status" value="1"/>
</dbReference>
<dbReference type="InterPro" id="IPR029787">
    <property type="entry name" value="Nucleotide_cyclase"/>
</dbReference>
<dbReference type="Proteomes" id="UP000267049">
    <property type="component" value="Unassembled WGS sequence"/>
</dbReference>
<evidence type="ECO:0000313" key="4">
    <source>
        <dbReference type="EMBL" id="RNF84414.1"/>
    </source>
</evidence>
<dbReference type="InterPro" id="IPR050469">
    <property type="entry name" value="Diguanylate_Cyclase"/>
</dbReference>
<dbReference type="Pfam" id="PF00990">
    <property type="entry name" value="GGDEF"/>
    <property type="match status" value="1"/>
</dbReference>
<keyword evidence="5" id="KW-1185">Reference proteome</keyword>
<dbReference type="EMBL" id="RIBS01000003">
    <property type="protein sequence ID" value="RNF84414.1"/>
    <property type="molecule type" value="Genomic_DNA"/>
</dbReference>
<dbReference type="Gene3D" id="3.30.70.270">
    <property type="match status" value="1"/>
</dbReference>
<dbReference type="GO" id="GO:0005886">
    <property type="term" value="C:plasma membrane"/>
    <property type="evidence" value="ECO:0007669"/>
    <property type="project" value="TreeGrafter"/>
</dbReference>
<protein>
    <recommendedName>
        <fullName evidence="2">diguanylate cyclase</fullName>
        <ecNumber evidence="2">2.7.7.65</ecNumber>
    </recommendedName>
</protein>
<evidence type="ECO:0000313" key="5">
    <source>
        <dbReference type="Proteomes" id="UP000267049"/>
    </source>
</evidence>
<name>A0A3M8SYT3_9GAMM</name>
<dbReference type="EC" id="2.7.7.65" evidence="2"/>
<dbReference type="InterPro" id="IPR000160">
    <property type="entry name" value="GGDEF_dom"/>
</dbReference>
<evidence type="ECO:0000256" key="2">
    <source>
        <dbReference type="ARBA" id="ARBA00012528"/>
    </source>
</evidence>
<organism evidence="4 5">
    <name type="scientific">Montanilutibacter psychrotolerans</name>
    <dbReference type="NCBI Taxonomy" id="1327343"/>
    <lineage>
        <taxon>Bacteria</taxon>
        <taxon>Pseudomonadati</taxon>
        <taxon>Pseudomonadota</taxon>
        <taxon>Gammaproteobacteria</taxon>
        <taxon>Lysobacterales</taxon>
        <taxon>Lysobacteraceae</taxon>
        <taxon>Montanilutibacter</taxon>
    </lineage>
</organism>
<evidence type="ECO:0000259" key="3">
    <source>
        <dbReference type="PROSITE" id="PS50887"/>
    </source>
</evidence>
<dbReference type="NCBIfam" id="TIGR00254">
    <property type="entry name" value="GGDEF"/>
    <property type="match status" value="1"/>
</dbReference>
<dbReference type="PROSITE" id="PS50887">
    <property type="entry name" value="GGDEF"/>
    <property type="match status" value="1"/>
</dbReference>
<dbReference type="FunFam" id="3.30.70.270:FF:000001">
    <property type="entry name" value="Diguanylate cyclase domain protein"/>
    <property type="match status" value="1"/>
</dbReference>
<accession>A0A3M8SYT3</accession>
<dbReference type="SUPFAM" id="SSF55781">
    <property type="entry name" value="GAF domain-like"/>
    <property type="match status" value="1"/>
</dbReference>
<evidence type="ECO:0000256" key="1">
    <source>
        <dbReference type="ARBA" id="ARBA00001946"/>
    </source>
</evidence>
<dbReference type="InterPro" id="IPR043128">
    <property type="entry name" value="Rev_trsase/Diguanyl_cyclase"/>
</dbReference>
<dbReference type="PANTHER" id="PTHR45138">
    <property type="entry name" value="REGULATORY COMPONENTS OF SENSORY TRANSDUCTION SYSTEM"/>
    <property type="match status" value="1"/>
</dbReference>